<dbReference type="Gene3D" id="3.40.50.2000">
    <property type="entry name" value="Glycogen Phosphorylase B"/>
    <property type="match status" value="2"/>
</dbReference>
<organism evidence="4 5">
    <name type="scientific">Aspergillus tubingensis (strain CBS 134.48)</name>
    <dbReference type="NCBI Taxonomy" id="767770"/>
    <lineage>
        <taxon>Eukaryota</taxon>
        <taxon>Fungi</taxon>
        <taxon>Dikarya</taxon>
        <taxon>Ascomycota</taxon>
        <taxon>Pezizomycotina</taxon>
        <taxon>Eurotiomycetes</taxon>
        <taxon>Eurotiomycetidae</taxon>
        <taxon>Eurotiales</taxon>
        <taxon>Aspergillaceae</taxon>
        <taxon>Aspergillus</taxon>
        <taxon>Aspergillus subgen. Circumdati</taxon>
    </lineage>
</organism>
<dbReference type="InterPro" id="IPR013328">
    <property type="entry name" value="6PGD_dom2"/>
</dbReference>
<reference evidence="5" key="1">
    <citation type="journal article" date="2017" name="Genome Biol.">
        <title>Comparative genomics reveals high biological diversity and specific adaptations in the industrially and medically important fungal genus Aspergillus.</title>
        <authorList>
            <person name="de Vries R.P."/>
            <person name="Riley R."/>
            <person name="Wiebenga A."/>
            <person name="Aguilar-Osorio G."/>
            <person name="Amillis S."/>
            <person name="Uchima C.A."/>
            <person name="Anderluh G."/>
            <person name="Asadollahi M."/>
            <person name="Askin M."/>
            <person name="Barry K."/>
            <person name="Battaglia E."/>
            <person name="Bayram O."/>
            <person name="Benocci T."/>
            <person name="Braus-Stromeyer S.A."/>
            <person name="Caldana C."/>
            <person name="Canovas D."/>
            <person name="Cerqueira G.C."/>
            <person name="Chen F."/>
            <person name="Chen W."/>
            <person name="Choi C."/>
            <person name="Clum A."/>
            <person name="Dos Santos R.A."/>
            <person name="Damasio A.R."/>
            <person name="Diallinas G."/>
            <person name="Emri T."/>
            <person name="Fekete E."/>
            <person name="Flipphi M."/>
            <person name="Freyberg S."/>
            <person name="Gallo A."/>
            <person name="Gournas C."/>
            <person name="Habgood R."/>
            <person name="Hainaut M."/>
            <person name="Harispe M.L."/>
            <person name="Henrissat B."/>
            <person name="Hilden K.S."/>
            <person name="Hope R."/>
            <person name="Hossain A."/>
            <person name="Karabika E."/>
            <person name="Karaffa L."/>
            <person name="Karanyi Z."/>
            <person name="Krasevec N."/>
            <person name="Kuo A."/>
            <person name="Kusch H."/>
            <person name="LaButti K."/>
            <person name="Lagendijk E.L."/>
            <person name="Lapidus A."/>
            <person name="Levasseur A."/>
            <person name="Lindquist E."/>
            <person name="Lipzen A."/>
            <person name="Logrieco A.F."/>
            <person name="MacCabe A."/>
            <person name="Maekelae M.R."/>
            <person name="Malavazi I."/>
            <person name="Melin P."/>
            <person name="Meyer V."/>
            <person name="Mielnichuk N."/>
            <person name="Miskei M."/>
            <person name="Molnar A.P."/>
            <person name="Mule G."/>
            <person name="Ngan C.Y."/>
            <person name="Orejas M."/>
            <person name="Orosz E."/>
            <person name="Ouedraogo J.P."/>
            <person name="Overkamp K.M."/>
            <person name="Park H.-S."/>
            <person name="Perrone G."/>
            <person name="Piumi F."/>
            <person name="Punt P.J."/>
            <person name="Ram A.F."/>
            <person name="Ramon A."/>
            <person name="Rauscher S."/>
            <person name="Record E."/>
            <person name="Riano-Pachon D.M."/>
            <person name="Robert V."/>
            <person name="Roehrig J."/>
            <person name="Ruller R."/>
            <person name="Salamov A."/>
            <person name="Salih N.S."/>
            <person name="Samson R.A."/>
            <person name="Sandor E."/>
            <person name="Sanguinetti M."/>
            <person name="Schuetze T."/>
            <person name="Sepcic K."/>
            <person name="Shelest E."/>
            <person name="Sherlock G."/>
            <person name="Sophianopoulou V."/>
            <person name="Squina F.M."/>
            <person name="Sun H."/>
            <person name="Susca A."/>
            <person name="Todd R.B."/>
            <person name="Tsang A."/>
            <person name="Unkles S.E."/>
            <person name="van de Wiele N."/>
            <person name="van Rossen-Uffink D."/>
            <person name="Oliveira J.V."/>
            <person name="Vesth T.C."/>
            <person name="Visser J."/>
            <person name="Yu J.-H."/>
            <person name="Zhou M."/>
            <person name="Andersen M.R."/>
            <person name="Archer D.B."/>
            <person name="Baker S.E."/>
            <person name="Benoit I."/>
            <person name="Brakhage A.A."/>
            <person name="Braus G.H."/>
            <person name="Fischer R."/>
            <person name="Frisvad J.C."/>
            <person name="Goldman G.H."/>
            <person name="Houbraken J."/>
            <person name="Oakley B."/>
            <person name="Pocsi I."/>
            <person name="Scazzocchio C."/>
            <person name="Seiboth B."/>
            <person name="vanKuyk P.A."/>
            <person name="Wortman J."/>
            <person name="Dyer P.S."/>
            <person name="Grigoriev I.V."/>
        </authorList>
    </citation>
    <scope>NUCLEOTIDE SEQUENCE [LARGE SCALE GENOMIC DNA]</scope>
    <source>
        <strain evidence="5">CBS 134.48</strain>
    </source>
</reference>
<dbReference type="PANTHER" id="PTHR43580">
    <property type="entry name" value="OXIDOREDUCTASE GLYR1-RELATED"/>
    <property type="match status" value="1"/>
</dbReference>
<accession>A0A1L9NAD6</accession>
<proteinExistence type="inferred from homology"/>
<dbReference type="InterPro" id="IPR051265">
    <property type="entry name" value="HIBADH-related_NP60_sf"/>
</dbReference>
<dbReference type="OMA" id="TIHIASF"/>
<name>A0A1L9NAD6_ASPTC</name>
<dbReference type="EMBL" id="KV878187">
    <property type="protein sequence ID" value="OJI86267.1"/>
    <property type="molecule type" value="Genomic_DNA"/>
</dbReference>
<dbReference type="Gene3D" id="3.40.50.720">
    <property type="entry name" value="NAD(P)-binding Rossmann-like Domain"/>
    <property type="match status" value="1"/>
</dbReference>
<dbReference type="SUPFAM" id="SSF48179">
    <property type="entry name" value="6-phosphogluconate dehydrogenase C-terminal domain-like"/>
    <property type="match status" value="1"/>
</dbReference>
<comment type="similarity">
    <text evidence="1">Belongs to the HIBADH-related family. NP60 subfamily.</text>
</comment>
<sequence>MSYGYRYGSIDTTTAINIRNSTPCILFLTNSEREHSSVILAVAHEFLIGNTPYKIHIGSFGPLKRHVSELNYYAAASESPFATEAAFEEIPGMSMKHVRMRDGQFDDIPQIGFFAALRNYRTDLALGLMPWTGRDYIEIFNGVVDLVKSLGPILIVVDPLFAPAVDVCRYLRWRHVLICSGFKMPMSIWDKLRNLFLGFRFKHELDKCESLKELNEAREARGIEGPLPFMSHEAKKSSRVIIPSWPETDFPLIVPEHMTLCGPILRRYRPMVKEDPELEHWLSKRPTVLVLMDARFTYEGKQQIEIAKALNMLLEQELNIQVLWKLKHVDDPAVTREIVKLLGVYIHGKRMRIMKHFVFETMSLLMSGHVSCVVNYGGANAFHEAVRAEVPQIVLPVWFDAYDFAARVEYLGIGIWGSRRSAPGVSGEELGNALLRVMADTDESYAMRMRAMQVSGQLPFKDGRVVAYEKLLEVLSQPWAPPHTRIRASPPSFTIQSNNNYHNPSIPSNSSLLTTNPTTTMANERITWIGLGNIGRAMAANIAQKGPQTAPITLYNRTTSKATTFASTLPANKATVSTTLSSAISDSTIIFICVGDDAALEAIISGLPTDSLSSKIIVDCSTVHPDTSRKIHSQLASHGASFIACPVFGAPAAAIAGQLVVVPAGDAATIERIKPFLDGVTSKATISMAGEDVGRATTLKILGNTFILNTVETVAEGLVTAEKTGLGADVYQQFLHTFFPGPFALYADRMVTGDYCRREEPLFAVDLARKDLRHASSLAGEAGVRLRSVEVTDHHLVTVKEEKGVKGDVAAVYGSVRKEAGLPFDN</sequence>
<dbReference type="PANTHER" id="PTHR43580:SF3">
    <property type="entry name" value="6-PHOSPHOGLUCONATE DEHYDROGENASE FAMILY PROTEIN (AFU_ORTHOLOGUE AFUA_2G11600)"/>
    <property type="match status" value="1"/>
</dbReference>
<dbReference type="SUPFAM" id="SSF51735">
    <property type="entry name" value="NAD(P)-binding Rossmann-fold domains"/>
    <property type="match status" value="1"/>
</dbReference>
<dbReference type="InterPro" id="IPR006115">
    <property type="entry name" value="6PGDH_NADP-bd"/>
</dbReference>
<dbReference type="Pfam" id="PF14833">
    <property type="entry name" value="NAD_binding_11"/>
    <property type="match status" value="1"/>
</dbReference>
<keyword evidence="5" id="KW-1185">Reference proteome</keyword>
<feature type="domain" description="6-phosphogluconate dehydrogenase NADP-binding" evidence="2">
    <location>
        <begin position="525"/>
        <end position="685"/>
    </location>
</feature>
<gene>
    <name evidence="4" type="ORF">ASPTUDRAFT_117260</name>
</gene>
<dbReference type="SUPFAM" id="SSF53756">
    <property type="entry name" value="UDP-Glycosyltransferase/glycogen phosphorylase"/>
    <property type="match status" value="1"/>
</dbReference>
<dbReference type="GO" id="GO:0051287">
    <property type="term" value="F:NAD binding"/>
    <property type="evidence" value="ECO:0007669"/>
    <property type="project" value="InterPro"/>
</dbReference>
<dbReference type="InterPro" id="IPR029154">
    <property type="entry name" value="HIBADH-like_NADP-bd"/>
</dbReference>
<feature type="domain" description="3-hydroxyisobutyrate dehydrogenase-like NAD-binding" evidence="3">
    <location>
        <begin position="694"/>
        <end position="813"/>
    </location>
</feature>
<dbReference type="InterPro" id="IPR036291">
    <property type="entry name" value="NAD(P)-bd_dom_sf"/>
</dbReference>
<dbReference type="InterPro" id="IPR008927">
    <property type="entry name" value="6-PGluconate_DH-like_C_sf"/>
</dbReference>
<dbReference type="VEuPathDB" id="FungiDB:ASPTUDRAFT_117260"/>
<evidence type="ECO:0000259" key="3">
    <source>
        <dbReference type="Pfam" id="PF14833"/>
    </source>
</evidence>
<dbReference type="STRING" id="767770.A0A1L9NAD6"/>
<evidence type="ECO:0008006" key="6">
    <source>
        <dbReference type="Google" id="ProtNLM"/>
    </source>
</evidence>
<evidence type="ECO:0000313" key="5">
    <source>
        <dbReference type="Proteomes" id="UP000184304"/>
    </source>
</evidence>
<evidence type="ECO:0000259" key="2">
    <source>
        <dbReference type="Pfam" id="PF03446"/>
    </source>
</evidence>
<dbReference type="Proteomes" id="UP000184304">
    <property type="component" value="Unassembled WGS sequence"/>
</dbReference>
<evidence type="ECO:0000313" key="4">
    <source>
        <dbReference type="EMBL" id="OJI86267.1"/>
    </source>
</evidence>
<dbReference type="Gene3D" id="1.10.1040.10">
    <property type="entry name" value="N-(1-d-carboxylethyl)-l-norvaline Dehydrogenase, domain 2"/>
    <property type="match status" value="1"/>
</dbReference>
<protein>
    <recommendedName>
        <fullName evidence="6">6-phosphogluconate dehydrogenase NADP-binding domain-containing protein</fullName>
    </recommendedName>
</protein>
<dbReference type="Pfam" id="PF03446">
    <property type="entry name" value="NAD_binding_2"/>
    <property type="match status" value="1"/>
</dbReference>
<evidence type="ECO:0000256" key="1">
    <source>
        <dbReference type="ARBA" id="ARBA00007598"/>
    </source>
</evidence>
<dbReference type="GO" id="GO:0050661">
    <property type="term" value="F:NADP binding"/>
    <property type="evidence" value="ECO:0007669"/>
    <property type="project" value="InterPro"/>
</dbReference>
<dbReference type="OrthoDB" id="5835829at2759"/>
<dbReference type="AlphaFoldDB" id="A0A1L9NAD6"/>